<evidence type="ECO:0008006" key="4">
    <source>
        <dbReference type="Google" id="ProtNLM"/>
    </source>
</evidence>
<dbReference type="InterPro" id="IPR012902">
    <property type="entry name" value="N_methyl_site"/>
</dbReference>
<gene>
    <name evidence="2" type="ORF">Mal33_20400</name>
</gene>
<sequence length="660" mass="71890">MFVKYRKQPGFTLVEMLIAMTVTLLIMAGLAQTFSVIGTRIRETTVEVGLSTKLRGVAMQLRNDLEYRTVQNISFDRGQEDGYFVYYEGPVADVTTSVAIGREDVSKWGDFDDYLAFTAQAPPGAYFTGSVPKFIADGTGTDMTPVTIRSEYAEIIYWIGPTYTETGGAFSIDTIPPLPVSGTLPTAVPVPNRLQLHRRVLLIRPDLNNNTMAWGEPYLQLPAAYQAGAWANNIATAGWLTGMAKIHQMCDLSVSRITQSALSGSIGWDQPRTEIRANSLKDLSRPENRFAHVRMPLPTTGVAKTTLPLLAMGNPSALSALPTPAASGVARANTNPAWAFGSPHLLQGFLLPDFALGLKQEYQVPQTAADLTSQTTTYGYAMPAGWGGDRRGEDVVLDDMLGFDVKLFDRSTALVMLPGDDGNPGNDRTAPTFPDAWQYMGEANSDDVLITPNDPGYRYFFDTNLDWDGTDDSSIAVRSAQNHPGGAADNDPLLISRGAFVDLGYATLRGGNVRARMDPMIQTMPSNVGVNARLLLESEFSGAVYDDNTGALDHMRSLRLSGKYGYSSAAGGPRWYQPAFDTWSVEYSEGFPFDYDATYNTMVWPIPTGTVPTVPIGGELDALGNAVAPFQTKPAAIQVTLRIEDKRSRQIRQLTVSEDL</sequence>
<protein>
    <recommendedName>
        <fullName evidence="4">Prepilin-type N-terminal cleavage/methylation domain-containing protein</fullName>
    </recommendedName>
</protein>
<keyword evidence="1" id="KW-1133">Transmembrane helix</keyword>
<dbReference type="EMBL" id="CP036318">
    <property type="protein sequence ID" value="QDV56061.1"/>
    <property type="molecule type" value="Genomic_DNA"/>
</dbReference>
<keyword evidence="1" id="KW-0472">Membrane</keyword>
<dbReference type="OrthoDB" id="231157at2"/>
<accession>A0A518ISJ5</accession>
<keyword evidence="1" id="KW-0812">Transmembrane</keyword>
<reference evidence="2 3" key="1">
    <citation type="submission" date="2019-02" db="EMBL/GenBank/DDBJ databases">
        <title>Deep-cultivation of Planctomycetes and their phenomic and genomic characterization uncovers novel biology.</title>
        <authorList>
            <person name="Wiegand S."/>
            <person name="Jogler M."/>
            <person name="Boedeker C."/>
            <person name="Pinto D."/>
            <person name="Vollmers J."/>
            <person name="Rivas-Marin E."/>
            <person name="Kohn T."/>
            <person name="Peeters S.H."/>
            <person name="Heuer A."/>
            <person name="Rast P."/>
            <person name="Oberbeckmann S."/>
            <person name="Bunk B."/>
            <person name="Jeske O."/>
            <person name="Meyerdierks A."/>
            <person name="Storesund J.E."/>
            <person name="Kallscheuer N."/>
            <person name="Luecker S."/>
            <person name="Lage O.M."/>
            <person name="Pohl T."/>
            <person name="Merkel B.J."/>
            <person name="Hornburger P."/>
            <person name="Mueller R.-W."/>
            <person name="Bruemmer F."/>
            <person name="Labrenz M."/>
            <person name="Spormann A.M."/>
            <person name="Op den Camp H."/>
            <person name="Overmann J."/>
            <person name="Amann R."/>
            <person name="Jetten M.S.M."/>
            <person name="Mascher T."/>
            <person name="Medema M.H."/>
            <person name="Devos D.P."/>
            <person name="Kaster A.-K."/>
            <person name="Ovreas L."/>
            <person name="Rohde M."/>
            <person name="Galperin M.Y."/>
            <person name="Jogler C."/>
        </authorList>
    </citation>
    <scope>NUCLEOTIDE SEQUENCE [LARGE SCALE GENOMIC DNA]</scope>
    <source>
        <strain evidence="2 3">Mal33</strain>
    </source>
</reference>
<evidence type="ECO:0000313" key="2">
    <source>
        <dbReference type="EMBL" id="QDV56061.1"/>
    </source>
</evidence>
<proteinExistence type="predicted"/>
<dbReference type="RefSeq" id="WP_145119943.1">
    <property type="nucleotide sequence ID" value="NZ_CP036292.1"/>
</dbReference>
<dbReference type="NCBIfam" id="TIGR02532">
    <property type="entry name" value="IV_pilin_GFxxxE"/>
    <property type="match status" value="1"/>
</dbReference>
<organism evidence="2 3">
    <name type="scientific">Rosistilla oblonga</name>
    <dbReference type="NCBI Taxonomy" id="2527990"/>
    <lineage>
        <taxon>Bacteria</taxon>
        <taxon>Pseudomonadati</taxon>
        <taxon>Planctomycetota</taxon>
        <taxon>Planctomycetia</taxon>
        <taxon>Pirellulales</taxon>
        <taxon>Pirellulaceae</taxon>
        <taxon>Rosistilla</taxon>
    </lineage>
</organism>
<keyword evidence="3" id="KW-1185">Reference proteome</keyword>
<dbReference type="Proteomes" id="UP000316770">
    <property type="component" value="Chromosome"/>
</dbReference>
<evidence type="ECO:0000313" key="3">
    <source>
        <dbReference type="Proteomes" id="UP000316770"/>
    </source>
</evidence>
<evidence type="ECO:0000256" key="1">
    <source>
        <dbReference type="SAM" id="Phobius"/>
    </source>
</evidence>
<feature type="transmembrane region" description="Helical" evidence="1">
    <location>
        <begin position="12"/>
        <end position="31"/>
    </location>
</feature>
<name>A0A518ISJ5_9BACT</name>
<dbReference type="Pfam" id="PF07963">
    <property type="entry name" value="N_methyl"/>
    <property type="match status" value="1"/>
</dbReference>
<dbReference type="AlphaFoldDB" id="A0A518ISJ5"/>